<feature type="domain" description="EamA" evidence="6">
    <location>
        <begin position="149"/>
        <end position="281"/>
    </location>
</feature>
<organism evidence="7 8">
    <name type="scientific">Inhella gelatinilytica</name>
    <dbReference type="NCBI Taxonomy" id="2795030"/>
    <lineage>
        <taxon>Bacteria</taxon>
        <taxon>Pseudomonadati</taxon>
        <taxon>Pseudomonadota</taxon>
        <taxon>Betaproteobacteria</taxon>
        <taxon>Burkholderiales</taxon>
        <taxon>Sphaerotilaceae</taxon>
        <taxon>Inhella</taxon>
    </lineage>
</organism>
<name>A0A931NE73_9BURK</name>
<dbReference type="InterPro" id="IPR050638">
    <property type="entry name" value="AA-Vitamin_Transporters"/>
</dbReference>
<dbReference type="PANTHER" id="PTHR32322">
    <property type="entry name" value="INNER MEMBRANE TRANSPORTER"/>
    <property type="match status" value="1"/>
</dbReference>
<dbReference type="InterPro" id="IPR000620">
    <property type="entry name" value="EamA_dom"/>
</dbReference>
<feature type="transmembrane region" description="Helical" evidence="5">
    <location>
        <begin position="148"/>
        <end position="166"/>
    </location>
</feature>
<dbReference type="AlphaFoldDB" id="A0A931NE73"/>
<feature type="transmembrane region" description="Helical" evidence="5">
    <location>
        <begin position="64"/>
        <end position="84"/>
    </location>
</feature>
<feature type="transmembrane region" description="Helical" evidence="5">
    <location>
        <begin position="96"/>
        <end position="115"/>
    </location>
</feature>
<evidence type="ECO:0000256" key="5">
    <source>
        <dbReference type="SAM" id="Phobius"/>
    </source>
</evidence>
<keyword evidence="2 5" id="KW-0812">Transmembrane</keyword>
<feature type="transmembrane region" description="Helical" evidence="5">
    <location>
        <begin position="33"/>
        <end position="52"/>
    </location>
</feature>
<dbReference type="Pfam" id="PF00892">
    <property type="entry name" value="EamA"/>
    <property type="match status" value="2"/>
</dbReference>
<comment type="subcellular location">
    <subcellularLocation>
        <location evidence="1">Membrane</location>
        <topology evidence="1">Multi-pass membrane protein</topology>
    </subcellularLocation>
</comment>
<evidence type="ECO:0000256" key="4">
    <source>
        <dbReference type="ARBA" id="ARBA00023136"/>
    </source>
</evidence>
<evidence type="ECO:0000259" key="6">
    <source>
        <dbReference type="Pfam" id="PF00892"/>
    </source>
</evidence>
<feature type="transmembrane region" description="Helical" evidence="5">
    <location>
        <begin position="241"/>
        <end position="260"/>
    </location>
</feature>
<dbReference type="InterPro" id="IPR037185">
    <property type="entry name" value="EmrE-like"/>
</dbReference>
<evidence type="ECO:0000256" key="3">
    <source>
        <dbReference type="ARBA" id="ARBA00022989"/>
    </source>
</evidence>
<evidence type="ECO:0000313" key="7">
    <source>
        <dbReference type="EMBL" id="MBH9552965.1"/>
    </source>
</evidence>
<dbReference type="RefSeq" id="WP_198100578.1">
    <property type="nucleotide sequence ID" value="NZ_JAEDAL010000003.1"/>
</dbReference>
<dbReference type="GO" id="GO:0016020">
    <property type="term" value="C:membrane"/>
    <property type="evidence" value="ECO:0007669"/>
    <property type="project" value="UniProtKB-SubCell"/>
</dbReference>
<keyword evidence="8" id="KW-1185">Reference proteome</keyword>
<keyword evidence="3 5" id="KW-1133">Transmembrane helix</keyword>
<evidence type="ECO:0000256" key="2">
    <source>
        <dbReference type="ARBA" id="ARBA00022692"/>
    </source>
</evidence>
<evidence type="ECO:0000256" key="1">
    <source>
        <dbReference type="ARBA" id="ARBA00004141"/>
    </source>
</evidence>
<feature type="transmembrane region" description="Helical" evidence="5">
    <location>
        <begin position="209"/>
        <end position="229"/>
    </location>
</feature>
<sequence>MKLRDAVDLLALAAIWGASFLFMRLASPAFGPLTLAFLRVAGAAALLVPILAAQSGLSVWQNKWHLLGVVGLLNSALPFALYAFAALHLPTGLSSILNATVPMWSALVAWLWLGLPPTRGRILGLLLGLLGVVALVAAKTGLSLDASAWAVAACLLATLNYAVGAVATQRWLGTMPSLAVAAGSQLGAALWLLPLGLWAWPHQAPDPVAWAHLGALSLLCTGIAYLFYFRLMGRLGATNTVTVTFLIPVFALVWGAIFLGEVLSPALLAGGGLILVGTSLALGLWPRPSPAQ</sequence>
<dbReference type="PANTHER" id="PTHR32322:SF9">
    <property type="entry name" value="AMINO-ACID METABOLITE EFFLUX PUMP-RELATED"/>
    <property type="match status" value="1"/>
</dbReference>
<feature type="transmembrane region" description="Helical" evidence="5">
    <location>
        <begin position="7"/>
        <end position="27"/>
    </location>
</feature>
<dbReference type="SUPFAM" id="SSF103481">
    <property type="entry name" value="Multidrug resistance efflux transporter EmrE"/>
    <property type="match status" value="2"/>
</dbReference>
<feature type="transmembrane region" description="Helical" evidence="5">
    <location>
        <begin position="178"/>
        <end position="197"/>
    </location>
</feature>
<reference evidence="7" key="1">
    <citation type="submission" date="2020-12" db="EMBL/GenBank/DDBJ databases">
        <title>The genome sequence of Inhella sp. 4Y17.</title>
        <authorList>
            <person name="Liu Y."/>
        </authorList>
    </citation>
    <scope>NUCLEOTIDE SEQUENCE</scope>
    <source>
        <strain evidence="7">4Y10</strain>
    </source>
</reference>
<evidence type="ECO:0000313" key="8">
    <source>
        <dbReference type="Proteomes" id="UP000620139"/>
    </source>
</evidence>
<feature type="transmembrane region" description="Helical" evidence="5">
    <location>
        <begin position="122"/>
        <end position="142"/>
    </location>
</feature>
<proteinExistence type="predicted"/>
<accession>A0A931NE73</accession>
<dbReference type="EMBL" id="JAEDAL010000003">
    <property type="protein sequence ID" value="MBH9552965.1"/>
    <property type="molecule type" value="Genomic_DNA"/>
</dbReference>
<feature type="transmembrane region" description="Helical" evidence="5">
    <location>
        <begin position="266"/>
        <end position="285"/>
    </location>
</feature>
<comment type="caution">
    <text evidence="7">The sequence shown here is derived from an EMBL/GenBank/DDBJ whole genome shotgun (WGS) entry which is preliminary data.</text>
</comment>
<keyword evidence="4 5" id="KW-0472">Membrane</keyword>
<feature type="domain" description="EamA" evidence="6">
    <location>
        <begin position="10"/>
        <end position="135"/>
    </location>
</feature>
<gene>
    <name evidence="7" type="ORF">I7X43_08865</name>
</gene>
<protein>
    <submittedName>
        <fullName evidence="7">DMT family transporter</fullName>
    </submittedName>
</protein>
<dbReference type="Proteomes" id="UP000620139">
    <property type="component" value="Unassembled WGS sequence"/>
</dbReference>